<dbReference type="InterPro" id="IPR000792">
    <property type="entry name" value="Tscrpt_reg_LuxR_C"/>
</dbReference>
<evidence type="ECO:0000313" key="3">
    <source>
        <dbReference type="Proteomes" id="UP000178606"/>
    </source>
</evidence>
<dbReference type="EMBL" id="MFKF01000321">
    <property type="protein sequence ID" value="OGG46382.1"/>
    <property type="molecule type" value="Genomic_DNA"/>
</dbReference>
<reference evidence="2 3" key="1">
    <citation type="journal article" date="2016" name="Nat. Commun.">
        <title>Thousands of microbial genomes shed light on interconnected biogeochemical processes in an aquifer system.</title>
        <authorList>
            <person name="Anantharaman K."/>
            <person name="Brown C.T."/>
            <person name="Hug L.A."/>
            <person name="Sharon I."/>
            <person name="Castelle C.J."/>
            <person name="Probst A.J."/>
            <person name="Thomas B.C."/>
            <person name="Singh A."/>
            <person name="Wilkins M.J."/>
            <person name="Karaoz U."/>
            <person name="Brodie E.L."/>
            <person name="Williams K.H."/>
            <person name="Hubbard S.S."/>
            <person name="Banfield J.F."/>
        </authorList>
    </citation>
    <scope>NUCLEOTIDE SEQUENCE [LARGE SCALE GENOMIC DNA]</scope>
    <source>
        <strain evidence="3">RIFCSPLOWO2_12_FULL_64_10</strain>
    </source>
</reference>
<dbReference type="InterPro" id="IPR016032">
    <property type="entry name" value="Sig_transdc_resp-reg_C-effctor"/>
</dbReference>
<comment type="caution">
    <text evidence="2">The sequence shown here is derived from an EMBL/GenBank/DDBJ whole genome shotgun (WGS) entry which is preliminary data.</text>
</comment>
<dbReference type="Proteomes" id="UP000178606">
    <property type="component" value="Unassembled WGS sequence"/>
</dbReference>
<organism evidence="2 3">
    <name type="scientific">Handelsmanbacteria sp. (strain RIFCSPLOWO2_12_FULL_64_10)</name>
    <dbReference type="NCBI Taxonomy" id="1817868"/>
    <lineage>
        <taxon>Bacteria</taxon>
        <taxon>Candidatus Handelsmaniibacteriota</taxon>
    </lineage>
</organism>
<protein>
    <recommendedName>
        <fullName evidence="1">HTH luxR-type domain-containing protein</fullName>
    </recommendedName>
</protein>
<dbReference type="InterPro" id="IPR036388">
    <property type="entry name" value="WH-like_DNA-bd_sf"/>
</dbReference>
<dbReference type="Gene3D" id="1.10.10.10">
    <property type="entry name" value="Winged helix-like DNA-binding domain superfamily/Winged helix DNA-binding domain"/>
    <property type="match status" value="1"/>
</dbReference>
<dbReference type="InterPro" id="IPR013249">
    <property type="entry name" value="RNA_pol_sigma70_r4_t2"/>
</dbReference>
<dbReference type="GO" id="GO:0016987">
    <property type="term" value="F:sigma factor activity"/>
    <property type="evidence" value="ECO:0007669"/>
    <property type="project" value="InterPro"/>
</dbReference>
<dbReference type="GO" id="GO:0003677">
    <property type="term" value="F:DNA binding"/>
    <property type="evidence" value="ECO:0007669"/>
    <property type="project" value="InterPro"/>
</dbReference>
<evidence type="ECO:0000313" key="2">
    <source>
        <dbReference type="EMBL" id="OGG46382.1"/>
    </source>
</evidence>
<evidence type="ECO:0000259" key="1">
    <source>
        <dbReference type="SMART" id="SM00421"/>
    </source>
</evidence>
<name>A0A1F6CBR3_HANXR</name>
<gene>
    <name evidence="2" type="ORF">A3F84_03340</name>
</gene>
<dbReference type="Pfam" id="PF08281">
    <property type="entry name" value="Sigma70_r4_2"/>
    <property type="match status" value="1"/>
</dbReference>
<sequence length="118" mass="12879">MEVLLFKTVARCQGRKIRILTEDRTGVGCSDPDMADGVAKNVRIAQVRDVNETMPIGRQYEIIALTLRGRSVREIAALLNISESAVRAHLKRGAQKLRRAIGGHSSDAQAVLSSLNPT</sequence>
<dbReference type="SUPFAM" id="SSF46894">
    <property type="entry name" value="C-terminal effector domain of the bipartite response regulators"/>
    <property type="match status" value="1"/>
</dbReference>
<feature type="domain" description="HTH luxR-type" evidence="1">
    <location>
        <begin position="52"/>
        <end position="114"/>
    </location>
</feature>
<proteinExistence type="predicted"/>
<accession>A0A1F6CBR3</accession>
<dbReference type="SMART" id="SM00421">
    <property type="entry name" value="HTH_LUXR"/>
    <property type="match status" value="1"/>
</dbReference>
<dbReference type="AlphaFoldDB" id="A0A1F6CBR3"/>
<dbReference type="GO" id="GO:0006352">
    <property type="term" value="P:DNA-templated transcription initiation"/>
    <property type="evidence" value="ECO:0007669"/>
    <property type="project" value="InterPro"/>
</dbReference>